<dbReference type="CDD" id="cd04301">
    <property type="entry name" value="NAT_SF"/>
    <property type="match status" value="1"/>
</dbReference>
<dbReference type="InterPro" id="IPR016181">
    <property type="entry name" value="Acyl_CoA_acyltransferase"/>
</dbReference>
<evidence type="ECO:0000259" key="2">
    <source>
        <dbReference type="PROSITE" id="PS51186"/>
    </source>
</evidence>
<dbReference type="PANTHER" id="PTHR42791">
    <property type="entry name" value="GNAT FAMILY ACETYLTRANSFERASE"/>
    <property type="match status" value="1"/>
</dbReference>
<dbReference type="InterPro" id="IPR052523">
    <property type="entry name" value="Trichothecene_AcTrans"/>
</dbReference>
<evidence type="ECO:0000313" key="3">
    <source>
        <dbReference type="EMBL" id="KAK0634458.1"/>
    </source>
</evidence>
<feature type="region of interest" description="Disordered" evidence="1">
    <location>
        <begin position="26"/>
        <end position="45"/>
    </location>
</feature>
<proteinExistence type="predicted"/>
<feature type="domain" description="N-acetyltransferase" evidence="2">
    <location>
        <begin position="92"/>
        <end position="159"/>
    </location>
</feature>
<dbReference type="InterPro" id="IPR000182">
    <property type="entry name" value="GNAT_dom"/>
</dbReference>
<dbReference type="SUPFAM" id="SSF55729">
    <property type="entry name" value="Acyl-CoA N-acyltransferases (Nat)"/>
    <property type="match status" value="1"/>
</dbReference>
<dbReference type="GO" id="GO:0016747">
    <property type="term" value="F:acyltransferase activity, transferring groups other than amino-acyl groups"/>
    <property type="evidence" value="ECO:0007669"/>
    <property type="project" value="InterPro"/>
</dbReference>
<dbReference type="PROSITE" id="PS51186">
    <property type="entry name" value="GNAT"/>
    <property type="match status" value="1"/>
</dbReference>
<dbReference type="Gene3D" id="3.40.630.30">
    <property type="match status" value="1"/>
</dbReference>
<gene>
    <name evidence="3" type="ORF">B0T17DRAFT_485472</name>
</gene>
<dbReference type="Pfam" id="PF00583">
    <property type="entry name" value="Acetyltransf_1"/>
    <property type="match status" value="1"/>
</dbReference>
<evidence type="ECO:0000313" key="4">
    <source>
        <dbReference type="Proteomes" id="UP001174934"/>
    </source>
</evidence>
<sequence length="168" mass="18563">MPSNTDPSVWEVVAFSVWAMPSPPPGAASHETYRSPIGEPRPRNTLPMMRPITFGNCAREEAFKSACAANKDRFFDGPYNKRHVFLKILLCHPDYQRRGAGTALTNWGIDAARRLGVNTTVFASPMGESLYEKLGFKKLGTFRVQSDGDAAFLEIPAMVLATATQRVQ</sequence>
<organism evidence="3 4">
    <name type="scientific">Bombardia bombarda</name>
    <dbReference type="NCBI Taxonomy" id="252184"/>
    <lineage>
        <taxon>Eukaryota</taxon>
        <taxon>Fungi</taxon>
        <taxon>Dikarya</taxon>
        <taxon>Ascomycota</taxon>
        <taxon>Pezizomycotina</taxon>
        <taxon>Sordariomycetes</taxon>
        <taxon>Sordariomycetidae</taxon>
        <taxon>Sordariales</taxon>
        <taxon>Lasiosphaeriaceae</taxon>
        <taxon>Bombardia</taxon>
    </lineage>
</organism>
<dbReference type="EMBL" id="JAULSR010000001">
    <property type="protein sequence ID" value="KAK0634458.1"/>
    <property type="molecule type" value="Genomic_DNA"/>
</dbReference>
<reference evidence="3" key="1">
    <citation type="submission" date="2023-06" db="EMBL/GenBank/DDBJ databases">
        <title>Genome-scale phylogeny and comparative genomics of the fungal order Sordariales.</title>
        <authorList>
            <consortium name="Lawrence Berkeley National Laboratory"/>
            <person name="Hensen N."/>
            <person name="Bonometti L."/>
            <person name="Westerberg I."/>
            <person name="Brannstrom I.O."/>
            <person name="Guillou S."/>
            <person name="Cros-Aarteil S."/>
            <person name="Calhoun S."/>
            <person name="Haridas S."/>
            <person name="Kuo A."/>
            <person name="Mondo S."/>
            <person name="Pangilinan J."/>
            <person name="Riley R."/>
            <person name="LaButti K."/>
            <person name="Andreopoulos B."/>
            <person name="Lipzen A."/>
            <person name="Chen C."/>
            <person name="Yanf M."/>
            <person name="Daum C."/>
            <person name="Ng V."/>
            <person name="Clum A."/>
            <person name="Steindorff A."/>
            <person name="Ohm R."/>
            <person name="Martin F."/>
            <person name="Silar P."/>
            <person name="Natvig D."/>
            <person name="Lalanne C."/>
            <person name="Gautier V."/>
            <person name="Ament-velasquez S.L."/>
            <person name="Kruys A."/>
            <person name="Hutchinson M.I."/>
            <person name="Powell A.J."/>
            <person name="Barry K."/>
            <person name="Miller A.N."/>
            <person name="Grigoriev I.V."/>
            <person name="Debuchy R."/>
            <person name="Gladieux P."/>
            <person name="Thoren M.H."/>
            <person name="Johannesson H."/>
        </authorList>
    </citation>
    <scope>NUCLEOTIDE SEQUENCE</scope>
    <source>
        <strain evidence="3">SMH3391-2</strain>
    </source>
</reference>
<dbReference type="PANTHER" id="PTHR42791:SF2">
    <property type="entry name" value="N-ACETYLTRANSFERASE DOMAIN-CONTAINING PROTEIN"/>
    <property type="match status" value="1"/>
</dbReference>
<protein>
    <recommendedName>
        <fullName evidence="2">N-acetyltransferase domain-containing protein</fullName>
    </recommendedName>
</protein>
<name>A0AA39XI56_9PEZI</name>
<dbReference type="Proteomes" id="UP001174934">
    <property type="component" value="Unassembled WGS sequence"/>
</dbReference>
<evidence type="ECO:0000256" key="1">
    <source>
        <dbReference type="SAM" id="MobiDB-lite"/>
    </source>
</evidence>
<comment type="caution">
    <text evidence="3">The sequence shown here is derived from an EMBL/GenBank/DDBJ whole genome shotgun (WGS) entry which is preliminary data.</text>
</comment>
<accession>A0AA39XI56</accession>
<dbReference type="AlphaFoldDB" id="A0AA39XI56"/>
<keyword evidence="4" id="KW-1185">Reference proteome</keyword>